<evidence type="ECO:0000313" key="1">
    <source>
        <dbReference type="EMBL" id="QHT01476.1"/>
    </source>
</evidence>
<accession>A0A6C0C9Q8</accession>
<sequence>MLLPRIIIGWRFACQFNRSLKLHAMLLPRFAYQFNRSSKLQILPPKFVTD</sequence>
<dbReference type="AlphaFoldDB" id="A0A6C0C9Q8"/>
<protein>
    <submittedName>
        <fullName evidence="1">Uncharacterized protein</fullName>
    </submittedName>
</protein>
<name>A0A6C0C9Q8_9ZZZZ</name>
<reference evidence="1" key="1">
    <citation type="journal article" date="2020" name="Nature">
        <title>Giant virus diversity and host interactions through global metagenomics.</title>
        <authorList>
            <person name="Schulz F."/>
            <person name="Roux S."/>
            <person name="Paez-Espino D."/>
            <person name="Jungbluth S."/>
            <person name="Walsh D.A."/>
            <person name="Denef V.J."/>
            <person name="McMahon K.D."/>
            <person name="Konstantinidis K.T."/>
            <person name="Eloe-Fadrosh E.A."/>
            <person name="Kyrpides N.C."/>
            <person name="Woyke T."/>
        </authorList>
    </citation>
    <scope>NUCLEOTIDE SEQUENCE</scope>
    <source>
        <strain evidence="1">GVMAG-M-3300020192-26</strain>
    </source>
</reference>
<dbReference type="EMBL" id="MN739374">
    <property type="protein sequence ID" value="QHT01476.1"/>
    <property type="molecule type" value="Genomic_DNA"/>
</dbReference>
<organism evidence="1">
    <name type="scientific">viral metagenome</name>
    <dbReference type="NCBI Taxonomy" id="1070528"/>
    <lineage>
        <taxon>unclassified sequences</taxon>
        <taxon>metagenomes</taxon>
        <taxon>organismal metagenomes</taxon>
    </lineage>
</organism>
<proteinExistence type="predicted"/>